<evidence type="ECO:0000256" key="4">
    <source>
        <dbReference type="ARBA" id="ARBA00010869"/>
    </source>
</evidence>
<evidence type="ECO:0000256" key="2">
    <source>
        <dbReference type="ARBA" id="ARBA00001933"/>
    </source>
</evidence>
<feature type="domain" description="ACT-like" evidence="13">
    <location>
        <begin position="422"/>
        <end position="496"/>
    </location>
</feature>
<sequence length="599" mass="65532">MFSQILESSRKSQHSHSLLLLHPFPHTMTTAPDYSRPTTPDTGTNGILTPHTRQNSSLALTEYAANPSPPSETNGSRMSDVIPEAFLLPNGYPDYLRLILTSRVYEVVQETPLTHAINLSNRLESNVLLKREDLQPVFSFKLRGAYNKMAHLDPKDRWKGVVCCSAGNHAQGVAYSARHLKIPATIVMPSGTPDIKHKNVSRLGGSVILHGADFDAAKAEATRLEKLHGLVSIPPFDDPYVIAGQGTVGMELLRQTDLSKLSAVFCCVGGGGLIAGIGVYIKRIAPHVKIIGVEQYDANAMVESLKAGKRVLLKDVGLFADGAAVKTVGEETFRICQEVVDEVVQVTTDETCAAIKDMFEDTRSIVEPAGALALAGLKKWVSRNPSPDRDRGLVAIASGANMNFDRLRFVAERAAIGENKEALLSVTIPEMPGAFAKLVSIIHPMAVTEFSYRYSGPEEANILVGVELKAATRARDLPDLIDRLAAEGMTAVDLSQDELVKSHLRYLVGGRSSATDEHIFMFEFPERGGALFKFLHTLQPGMNISLFHYRNYGGDVAKILAGIQCKQEESAKLESFLREIGYPYKEVTENASYKTFLRL</sequence>
<dbReference type="InterPro" id="IPR001926">
    <property type="entry name" value="TrpB-like_PALP"/>
</dbReference>
<evidence type="ECO:0000256" key="11">
    <source>
        <dbReference type="ARBA" id="ARBA00023304"/>
    </source>
</evidence>
<dbReference type="InterPro" id="IPR005787">
    <property type="entry name" value="Thr_deHydtase_biosynth"/>
</dbReference>
<dbReference type="InterPro" id="IPR000634">
    <property type="entry name" value="Ser/Thr_deHydtase_PyrdxlP-BS"/>
</dbReference>
<dbReference type="NCBIfam" id="TIGR01124">
    <property type="entry name" value="ilvA_2Cterm"/>
    <property type="match status" value="1"/>
</dbReference>
<dbReference type="Pfam" id="PF00291">
    <property type="entry name" value="PALP"/>
    <property type="match status" value="1"/>
</dbReference>
<dbReference type="CDD" id="cd04906">
    <property type="entry name" value="ACT_ThrD-I_1"/>
    <property type="match status" value="1"/>
</dbReference>
<dbReference type="Proteomes" id="UP000813461">
    <property type="component" value="Unassembled WGS sequence"/>
</dbReference>
<proteinExistence type="inferred from homology"/>
<keyword evidence="9 12" id="KW-0663">Pyridoxal phosphate</keyword>
<evidence type="ECO:0000259" key="13">
    <source>
        <dbReference type="PROSITE" id="PS51672"/>
    </source>
</evidence>
<dbReference type="SUPFAM" id="SSF55021">
    <property type="entry name" value="ACT-like"/>
    <property type="match status" value="1"/>
</dbReference>
<protein>
    <recommendedName>
        <fullName evidence="12">Threonine dehydratase</fullName>
        <ecNumber evidence="12">4.3.1.19</ecNumber>
    </recommendedName>
    <alternativeName>
        <fullName evidence="12">Threonine deaminase</fullName>
    </alternativeName>
</protein>
<dbReference type="CDD" id="cd01562">
    <property type="entry name" value="Thr-dehyd"/>
    <property type="match status" value="1"/>
</dbReference>
<evidence type="ECO:0000256" key="7">
    <source>
        <dbReference type="ARBA" id="ARBA00022624"/>
    </source>
</evidence>
<dbReference type="EMBL" id="JAGMVJ010000022">
    <property type="protein sequence ID" value="KAH7073157.1"/>
    <property type="molecule type" value="Genomic_DNA"/>
</dbReference>
<dbReference type="GO" id="GO:0006567">
    <property type="term" value="P:L-threonine catabolic process"/>
    <property type="evidence" value="ECO:0007669"/>
    <property type="project" value="TreeGrafter"/>
</dbReference>
<dbReference type="PROSITE" id="PS00165">
    <property type="entry name" value="DEHYDRATASE_SER_THR"/>
    <property type="match status" value="1"/>
</dbReference>
<dbReference type="OrthoDB" id="4418812at2759"/>
<dbReference type="PANTHER" id="PTHR48078">
    <property type="entry name" value="THREONINE DEHYDRATASE, MITOCHONDRIAL-RELATED"/>
    <property type="match status" value="1"/>
</dbReference>
<keyword evidence="10 12" id="KW-0456">Lyase</keyword>
<dbReference type="GO" id="GO:0009097">
    <property type="term" value="P:isoleucine biosynthetic process"/>
    <property type="evidence" value="ECO:0007669"/>
    <property type="project" value="UniProtKB-UniRule"/>
</dbReference>
<name>A0A8K0VTT4_9PLEO</name>
<dbReference type="PROSITE" id="PS51672">
    <property type="entry name" value="ACT_LIKE"/>
    <property type="match status" value="2"/>
</dbReference>
<dbReference type="UniPathway" id="UPA00047">
    <property type="reaction ID" value="UER00054"/>
</dbReference>
<dbReference type="SUPFAM" id="SSF53686">
    <property type="entry name" value="Tryptophan synthase beta subunit-like PLP-dependent enzymes"/>
    <property type="match status" value="1"/>
</dbReference>
<dbReference type="InterPro" id="IPR038110">
    <property type="entry name" value="TD_ACT-like_sf"/>
</dbReference>
<keyword evidence="8" id="KW-0677">Repeat</keyword>
<evidence type="ECO:0000256" key="9">
    <source>
        <dbReference type="ARBA" id="ARBA00022898"/>
    </source>
</evidence>
<dbReference type="CDD" id="cd04907">
    <property type="entry name" value="ACT_ThrD-I_2"/>
    <property type="match status" value="1"/>
</dbReference>
<comment type="pathway">
    <text evidence="3 12">Amino-acid biosynthesis; L-isoleucine biosynthesis; 2-oxobutanoate from L-threonine: step 1/1.</text>
</comment>
<keyword evidence="15" id="KW-1185">Reference proteome</keyword>
<evidence type="ECO:0000256" key="3">
    <source>
        <dbReference type="ARBA" id="ARBA00004810"/>
    </source>
</evidence>
<dbReference type="GO" id="GO:0030170">
    <property type="term" value="F:pyridoxal phosphate binding"/>
    <property type="evidence" value="ECO:0007669"/>
    <property type="project" value="InterPro"/>
</dbReference>
<dbReference type="GO" id="GO:0006565">
    <property type="term" value="P:L-serine catabolic process"/>
    <property type="evidence" value="ECO:0007669"/>
    <property type="project" value="TreeGrafter"/>
</dbReference>
<dbReference type="InterPro" id="IPR036052">
    <property type="entry name" value="TrpB-like_PALP_sf"/>
</dbReference>
<comment type="caution">
    <text evidence="14">The sequence shown here is derived from an EMBL/GenBank/DDBJ whole genome shotgun (WGS) entry which is preliminary data.</text>
</comment>
<dbReference type="Gene3D" id="3.40.50.1100">
    <property type="match status" value="2"/>
</dbReference>
<keyword evidence="7 12" id="KW-0412">Isoleucine biosynthesis</keyword>
<feature type="domain" description="ACT-like" evidence="13">
    <location>
        <begin position="518"/>
        <end position="589"/>
    </location>
</feature>
<reference evidence="14" key="1">
    <citation type="journal article" date="2021" name="Nat. Commun.">
        <title>Genetic determinants of endophytism in the Arabidopsis root mycobiome.</title>
        <authorList>
            <person name="Mesny F."/>
            <person name="Miyauchi S."/>
            <person name="Thiergart T."/>
            <person name="Pickel B."/>
            <person name="Atanasova L."/>
            <person name="Karlsson M."/>
            <person name="Huettel B."/>
            <person name="Barry K.W."/>
            <person name="Haridas S."/>
            <person name="Chen C."/>
            <person name="Bauer D."/>
            <person name="Andreopoulos W."/>
            <person name="Pangilinan J."/>
            <person name="LaButti K."/>
            <person name="Riley R."/>
            <person name="Lipzen A."/>
            <person name="Clum A."/>
            <person name="Drula E."/>
            <person name="Henrissat B."/>
            <person name="Kohler A."/>
            <person name="Grigoriev I.V."/>
            <person name="Martin F.M."/>
            <person name="Hacquard S."/>
        </authorList>
    </citation>
    <scope>NUCLEOTIDE SEQUENCE</scope>
    <source>
        <strain evidence="14">MPI-SDFR-AT-0120</strain>
    </source>
</reference>
<dbReference type="GO" id="GO:0004794">
    <property type="term" value="F:threonine deaminase activity"/>
    <property type="evidence" value="ECO:0007669"/>
    <property type="project" value="UniProtKB-UniRule"/>
</dbReference>
<dbReference type="Pfam" id="PF00585">
    <property type="entry name" value="Thr_dehydrat_C"/>
    <property type="match status" value="2"/>
</dbReference>
<evidence type="ECO:0000256" key="12">
    <source>
        <dbReference type="RuleBase" id="RU362012"/>
    </source>
</evidence>
<dbReference type="Gene3D" id="3.40.1020.10">
    <property type="entry name" value="Biosynthetic Threonine Deaminase, Domain 3"/>
    <property type="match status" value="1"/>
</dbReference>
<keyword evidence="6 12" id="KW-0028">Amino-acid biosynthesis</keyword>
<evidence type="ECO:0000256" key="1">
    <source>
        <dbReference type="ARBA" id="ARBA00001274"/>
    </source>
</evidence>
<evidence type="ECO:0000256" key="5">
    <source>
        <dbReference type="ARBA" id="ARBA00011881"/>
    </source>
</evidence>
<gene>
    <name evidence="14" type="ORF">FB567DRAFT_537180</name>
</gene>
<evidence type="ECO:0000313" key="14">
    <source>
        <dbReference type="EMBL" id="KAH7073157.1"/>
    </source>
</evidence>
<dbReference type="GO" id="GO:0003941">
    <property type="term" value="F:L-serine ammonia-lyase activity"/>
    <property type="evidence" value="ECO:0007669"/>
    <property type="project" value="TreeGrafter"/>
</dbReference>
<comment type="cofactor">
    <cofactor evidence="2 12">
        <name>pyridoxal 5'-phosphate</name>
        <dbReference type="ChEBI" id="CHEBI:597326"/>
    </cofactor>
</comment>
<keyword evidence="11 12" id="KW-0100">Branched-chain amino acid biosynthesis</keyword>
<comment type="subunit">
    <text evidence="5">Homotetramer.</text>
</comment>
<dbReference type="EC" id="4.3.1.19" evidence="12"/>
<dbReference type="NCBIfam" id="NF006674">
    <property type="entry name" value="PRK09224.1"/>
    <property type="match status" value="1"/>
</dbReference>
<evidence type="ECO:0000256" key="6">
    <source>
        <dbReference type="ARBA" id="ARBA00022605"/>
    </source>
</evidence>
<dbReference type="AlphaFoldDB" id="A0A8K0VTT4"/>
<dbReference type="FunFam" id="3.40.1020.10:FF:000001">
    <property type="entry name" value="L-threonine dehydratase"/>
    <property type="match status" value="1"/>
</dbReference>
<accession>A0A8K0VTT4</accession>
<evidence type="ECO:0000313" key="15">
    <source>
        <dbReference type="Proteomes" id="UP000813461"/>
    </source>
</evidence>
<dbReference type="PANTHER" id="PTHR48078:SF11">
    <property type="entry name" value="THREONINE DEHYDRATASE, MITOCHONDRIAL"/>
    <property type="match status" value="1"/>
</dbReference>
<comment type="catalytic activity">
    <reaction evidence="1 12">
        <text>L-threonine = 2-oxobutanoate + NH4(+)</text>
        <dbReference type="Rhea" id="RHEA:22108"/>
        <dbReference type="ChEBI" id="CHEBI:16763"/>
        <dbReference type="ChEBI" id="CHEBI:28938"/>
        <dbReference type="ChEBI" id="CHEBI:57926"/>
        <dbReference type="EC" id="4.3.1.19"/>
    </reaction>
</comment>
<dbReference type="InterPro" id="IPR001721">
    <property type="entry name" value="TD_ACT-like"/>
</dbReference>
<dbReference type="InterPro" id="IPR045865">
    <property type="entry name" value="ACT-like_dom_sf"/>
</dbReference>
<evidence type="ECO:0000256" key="10">
    <source>
        <dbReference type="ARBA" id="ARBA00023239"/>
    </source>
</evidence>
<comment type="similarity">
    <text evidence="4 12">Belongs to the serine/threonine dehydratase family.</text>
</comment>
<dbReference type="FunFam" id="3.40.50.1100:FF:000008">
    <property type="entry name" value="L-threonine dehydratase"/>
    <property type="match status" value="1"/>
</dbReference>
<organism evidence="14 15">
    <name type="scientific">Paraphoma chrysanthemicola</name>
    <dbReference type="NCBI Taxonomy" id="798071"/>
    <lineage>
        <taxon>Eukaryota</taxon>
        <taxon>Fungi</taxon>
        <taxon>Dikarya</taxon>
        <taxon>Ascomycota</taxon>
        <taxon>Pezizomycotina</taxon>
        <taxon>Dothideomycetes</taxon>
        <taxon>Pleosporomycetidae</taxon>
        <taxon>Pleosporales</taxon>
        <taxon>Pleosporineae</taxon>
        <taxon>Phaeosphaeriaceae</taxon>
        <taxon>Paraphoma</taxon>
    </lineage>
</organism>
<evidence type="ECO:0000256" key="8">
    <source>
        <dbReference type="ARBA" id="ARBA00022737"/>
    </source>
</evidence>
<dbReference type="InterPro" id="IPR050147">
    <property type="entry name" value="Ser/Thr_Dehydratase"/>
</dbReference>